<evidence type="ECO:0008006" key="6">
    <source>
        <dbReference type="Google" id="ProtNLM"/>
    </source>
</evidence>
<evidence type="ECO:0000313" key="4">
    <source>
        <dbReference type="EMBL" id="OQR94456.1"/>
    </source>
</evidence>
<dbReference type="AlphaFoldDB" id="A0A1V9Z8X7"/>
<dbReference type="Proteomes" id="UP000243579">
    <property type="component" value="Unassembled WGS sequence"/>
</dbReference>
<dbReference type="EMBL" id="JNBR01000362">
    <property type="protein sequence ID" value="OQR94456.1"/>
    <property type="molecule type" value="Genomic_DNA"/>
</dbReference>
<evidence type="ECO:0000256" key="2">
    <source>
        <dbReference type="SAM" id="Phobius"/>
    </source>
</evidence>
<evidence type="ECO:0000256" key="1">
    <source>
        <dbReference type="SAM" id="MobiDB-lite"/>
    </source>
</evidence>
<feature type="transmembrane region" description="Helical" evidence="2">
    <location>
        <begin position="213"/>
        <end position="233"/>
    </location>
</feature>
<keyword evidence="3" id="KW-0732">Signal</keyword>
<feature type="signal peptide" evidence="3">
    <location>
        <begin position="1"/>
        <end position="17"/>
    </location>
</feature>
<protein>
    <recommendedName>
        <fullName evidence="6">Secreted protein</fullName>
    </recommendedName>
</protein>
<feature type="region of interest" description="Disordered" evidence="1">
    <location>
        <begin position="239"/>
        <end position="265"/>
    </location>
</feature>
<evidence type="ECO:0000256" key="3">
    <source>
        <dbReference type="SAM" id="SignalP"/>
    </source>
</evidence>
<dbReference type="OrthoDB" id="79897at2759"/>
<name>A0A1V9Z8X7_ACHHY</name>
<proteinExistence type="predicted"/>
<feature type="chain" id="PRO_5010725240" description="Secreted protein" evidence="3">
    <location>
        <begin position="18"/>
        <end position="279"/>
    </location>
</feature>
<feature type="region of interest" description="Disordered" evidence="1">
    <location>
        <begin position="97"/>
        <end position="177"/>
    </location>
</feature>
<keyword evidence="2" id="KW-0812">Transmembrane</keyword>
<keyword evidence="2" id="KW-1133">Transmembrane helix</keyword>
<accession>A0A1V9Z8X7</accession>
<comment type="caution">
    <text evidence="4">The sequence shown here is derived from an EMBL/GenBank/DDBJ whole genome shotgun (WGS) entry which is preliminary data.</text>
</comment>
<reference evidence="4 5" key="1">
    <citation type="journal article" date="2014" name="Genome Biol. Evol.">
        <title>The secreted proteins of Achlya hypogyna and Thraustotheca clavata identify the ancestral oomycete secretome and reveal gene acquisitions by horizontal gene transfer.</title>
        <authorList>
            <person name="Misner I."/>
            <person name="Blouin N."/>
            <person name="Leonard G."/>
            <person name="Richards T.A."/>
            <person name="Lane C.E."/>
        </authorList>
    </citation>
    <scope>NUCLEOTIDE SEQUENCE [LARGE SCALE GENOMIC DNA]</scope>
    <source>
        <strain evidence="4 5">ATCC 48635</strain>
    </source>
</reference>
<keyword evidence="5" id="KW-1185">Reference proteome</keyword>
<evidence type="ECO:0000313" key="5">
    <source>
        <dbReference type="Proteomes" id="UP000243579"/>
    </source>
</evidence>
<gene>
    <name evidence="4" type="ORF">ACHHYP_01291</name>
</gene>
<sequence length="279" mass="27410">MKSAALVLAAATAVASASDVTVSVMGVDRIFSVFGGSPCSGSDPSRLGMCPGPQEYLHFGSCCVQLPGRDAVVMGCMPLRSSVDTCDALAASLGHTATSTTSAPVVTTSDPLPSTPSSDATTVAPVVPLPDVAPGQTTTSAPSDATTSSPSDTATTGAPATTTPTDASTPESTTSEPLIINGTQVQSQQSMTDNSAAGTKSATAGATSTVSTLLLVVGCCAAALAVVGGVLFARKKNETAAAGASPSTPPQPLSLPVGYAEESPIDEDSLTPLSAVVCM</sequence>
<keyword evidence="2" id="KW-0472">Membrane</keyword>
<organism evidence="4 5">
    <name type="scientific">Achlya hypogyna</name>
    <name type="common">Oomycete</name>
    <name type="synonym">Protoachlya hypogyna</name>
    <dbReference type="NCBI Taxonomy" id="1202772"/>
    <lineage>
        <taxon>Eukaryota</taxon>
        <taxon>Sar</taxon>
        <taxon>Stramenopiles</taxon>
        <taxon>Oomycota</taxon>
        <taxon>Saprolegniomycetes</taxon>
        <taxon>Saprolegniales</taxon>
        <taxon>Achlyaceae</taxon>
        <taxon>Achlya</taxon>
    </lineage>
</organism>